<evidence type="ECO:0000313" key="4">
    <source>
        <dbReference type="EMBL" id="RLZ12793.1"/>
    </source>
</evidence>
<evidence type="ECO:0000313" key="5">
    <source>
        <dbReference type="Proteomes" id="UP000275348"/>
    </source>
</evidence>
<dbReference type="Gene3D" id="2.160.10.10">
    <property type="entry name" value="Hexapeptide repeat proteins"/>
    <property type="match status" value="1"/>
</dbReference>
<dbReference type="AlphaFoldDB" id="A0A3L9MIA1"/>
<dbReference type="InterPro" id="IPR018357">
    <property type="entry name" value="Hexapep_transf_CS"/>
</dbReference>
<dbReference type="CDD" id="cd04647">
    <property type="entry name" value="LbH_MAT_like"/>
    <property type="match status" value="1"/>
</dbReference>
<accession>A0A3L9MIA1</accession>
<dbReference type="EMBL" id="RDOJ01000001">
    <property type="protein sequence ID" value="RLZ12793.1"/>
    <property type="molecule type" value="Genomic_DNA"/>
</dbReference>
<sequence>MIQRIKHFPLLLRIEGKKNFILNLFDKNKQRMIIHENSFFNIHTSSKIQVYSKFNINKKWVKNDPNKSFIVLKNKATLVVDKFDIYSGANISVNENAFLKLGSGYINYNVNIACFEKIEIGYDVAISENVVIRDSDNHQIVSSNHQMTSPIKIEDHVWIGTNVIILKGVTVGEGSIIAAGSVVTKDIPKNSLAAGIPARVIKSNVEWK</sequence>
<organism evidence="4 5">
    <name type="scientific">Faecalibacter macacae</name>
    <dbReference type="NCBI Taxonomy" id="1859289"/>
    <lineage>
        <taxon>Bacteria</taxon>
        <taxon>Pseudomonadati</taxon>
        <taxon>Bacteroidota</taxon>
        <taxon>Flavobacteriia</taxon>
        <taxon>Flavobacteriales</taxon>
        <taxon>Weeksellaceae</taxon>
        <taxon>Faecalibacter</taxon>
    </lineage>
</organism>
<evidence type="ECO:0000256" key="3">
    <source>
        <dbReference type="ARBA" id="ARBA00023315"/>
    </source>
</evidence>
<name>A0A3L9MIA1_9FLAO</name>
<dbReference type="InterPro" id="IPR011004">
    <property type="entry name" value="Trimer_LpxA-like_sf"/>
</dbReference>
<keyword evidence="1" id="KW-0808">Transferase</keyword>
<dbReference type="Pfam" id="PF00132">
    <property type="entry name" value="Hexapep"/>
    <property type="match status" value="1"/>
</dbReference>
<dbReference type="GO" id="GO:0016746">
    <property type="term" value="F:acyltransferase activity"/>
    <property type="evidence" value="ECO:0007669"/>
    <property type="project" value="UniProtKB-KW"/>
</dbReference>
<dbReference type="Proteomes" id="UP000275348">
    <property type="component" value="Unassembled WGS sequence"/>
</dbReference>
<dbReference type="InterPro" id="IPR001451">
    <property type="entry name" value="Hexapep"/>
</dbReference>
<dbReference type="PANTHER" id="PTHR23416">
    <property type="entry name" value="SIALIC ACID SYNTHASE-RELATED"/>
    <property type="match status" value="1"/>
</dbReference>
<keyword evidence="5" id="KW-1185">Reference proteome</keyword>
<comment type="caution">
    <text evidence="4">The sequence shown here is derived from an EMBL/GenBank/DDBJ whole genome shotgun (WGS) entry which is preliminary data.</text>
</comment>
<protein>
    <submittedName>
        <fullName evidence="4">Acyltransferase</fullName>
    </submittedName>
</protein>
<dbReference type="RefSeq" id="WP_121933369.1">
    <property type="nucleotide sequence ID" value="NZ_RDOJ01000001.1"/>
</dbReference>
<dbReference type="SUPFAM" id="SSF51161">
    <property type="entry name" value="Trimeric LpxA-like enzymes"/>
    <property type="match status" value="1"/>
</dbReference>
<keyword evidence="2" id="KW-0677">Repeat</keyword>
<evidence type="ECO:0000256" key="2">
    <source>
        <dbReference type="ARBA" id="ARBA00022737"/>
    </source>
</evidence>
<keyword evidence="3 4" id="KW-0012">Acyltransferase</keyword>
<dbReference type="OrthoDB" id="9812571at2"/>
<proteinExistence type="predicted"/>
<dbReference type="InterPro" id="IPR051159">
    <property type="entry name" value="Hexapeptide_acetyltransf"/>
</dbReference>
<reference evidence="4 5" key="1">
    <citation type="submission" date="2018-10" db="EMBL/GenBank/DDBJ databases">
        <authorList>
            <person name="Chen X."/>
        </authorList>
    </citation>
    <scope>NUCLEOTIDE SEQUENCE [LARGE SCALE GENOMIC DNA]</scope>
    <source>
        <strain evidence="4 5">YIM 102668</strain>
    </source>
</reference>
<gene>
    <name evidence="4" type="ORF">EAH69_01165</name>
</gene>
<dbReference type="PROSITE" id="PS00101">
    <property type="entry name" value="HEXAPEP_TRANSFERASES"/>
    <property type="match status" value="1"/>
</dbReference>
<evidence type="ECO:0000256" key="1">
    <source>
        <dbReference type="ARBA" id="ARBA00022679"/>
    </source>
</evidence>